<dbReference type="PANTHER" id="PTHR43194:SF2">
    <property type="entry name" value="PEROXISOMAL MEMBRANE PROTEIN LPX1"/>
    <property type="match status" value="1"/>
</dbReference>
<proteinExistence type="predicted"/>
<dbReference type="Proteomes" id="UP000193963">
    <property type="component" value="Unassembled WGS sequence"/>
</dbReference>
<sequence>MSDALDGIGLRTWGQTGRKLLMIHCSLAHSGAWGGVAQALDGLAQMRAFDLPGHGRSADWDPAQSFQEQARDMAVRVIEDWGGGPVDLVGHSFGATVALRLAVDRPDLVRSLALYEPVFFTAAFRAFPGMEAQHDRDLADFATAFAAGDREGAARAFMRVWGDGRPWASLPEAQRAGFVARIHLIDAIRDTNYGDPAGMLSEGKLAALDLPVLLMDGADSPIFAPRINEALLAEIPGARRQVVAGAAHMGVLTAPEAVASLLKAFLDLEGAAPSALPAGA</sequence>
<dbReference type="GO" id="GO:0090499">
    <property type="term" value="F:pimelyl-[acyl-carrier protein] methyl ester esterase activity"/>
    <property type="evidence" value="ECO:0007669"/>
    <property type="project" value="UniProtKB-EC"/>
</dbReference>
<name>A0A1X6Y9B3_9RHOB</name>
<dbReference type="InterPro" id="IPR050228">
    <property type="entry name" value="Carboxylesterase_BioH"/>
</dbReference>
<feature type="domain" description="AB hydrolase-1" evidence="1">
    <location>
        <begin position="20"/>
        <end position="255"/>
    </location>
</feature>
<keyword evidence="3" id="KW-1185">Reference proteome</keyword>
<dbReference type="Gene3D" id="3.40.50.1820">
    <property type="entry name" value="alpha/beta hydrolase"/>
    <property type="match status" value="1"/>
</dbReference>
<keyword evidence="2" id="KW-0378">Hydrolase</keyword>
<dbReference type="InterPro" id="IPR029058">
    <property type="entry name" value="AB_hydrolase_fold"/>
</dbReference>
<evidence type="ECO:0000313" key="2">
    <source>
        <dbReference type="EMBL" id="SLN14373.1"/>
    </source>
</evidence>
<dbReference type="AlphaFoldDB" id="A0A1X6Y9B3"/>
<protein>
    <submittedName>
        <fullName evidence="2">Pimeloyl-[acyl-carrier protein] methyl ester esterase</fullName>
        <ecNumber evidence="2">3.1.1.85</ecNumber>
    </submittedName>
</protein>
<dbReference type="SUPFAM" id="SSF53474">
    <property type="entry name" value="alpha/beta-Hydrolases"/>
    <property type="match status" value="1"/>
</dbReference>
<evidence type="ECO:0000259" key="1">
    <source>
        <dbReference type="Pfam" id="PF00561"/>
    </source>
</evidence>
<dbReference type="PRINTS" id="PR00111">
    <property type="entry name" value="ABHYDROLASE"/>
</dbReference>
<gene>
    <name evidence="2" type="primary">bioH</name>
    <name evidence="2" type="ORF">PSM7751_00349</name>
</gene>
<accession>A0A1X6Y9B3</accession>
<dbReference type="PANTHER" id="PTHR43194">
    <property type="entry name" value="HYDROLASE ALPHA/BETA FOLD FAMILY"/>
    <property type="match status" value="1"/>
</dbReference>
<evidence type="ECO:0000313" key="3">
    <source>
        <dbReference type="Proteomes" id="UP000193963"/>
    </source>
</evidence>
<dbReference type="EC" id="3.1.1.85" evidence="2"/>
<reference evidence="2 3" key="1">
    <citation type="submission" date="2017-03" db="EMBL/GenBank/DDBJ databases">
        <authorList>
            <person name="Afonso C.L."/>
            <person name="Miller P.J."/>
            <person name="Scott M.A."/>
            <person name="Spackman E."/>
            <person name="Goraichik I."/>
            <person name="Dimitrov K.M."/>
            <person name="Suarez D.L."/>
            <person name="Swayne D.E."/>
        </authorList>
    </citation>
    <scope>NUCLEOTIDE SEQUENCE [LARGE SCALE GENOMIC DNA]</scope>
    <source>
        <strain evidence="2 3">CECT 7751</strain>
    </source>
</reference>
<dbReference type="EMBL" id="FWFN01000001">
    <property type="protein sequence ID" value="SLN14373.1"/>
    <property type="molecule type" value="Genomic_DNA"/>
</dbReference>
<dbReference type="RefSeq" id="WP_232618130.1">
    <property type="nucleotide sequence ID" value="NZ_FWFN01000001.1"/>
</dbReference>
<dbReference type="Pfam" id="PF00561">
    <property type="entry name" value="Abhydrolase_1"/>
    <property type="match status" value="1"/>
</dbReference>
<organism evidence="2 3">
    <name type="scientific">Pseudooceanicola marinus</name>
    <dbReference type="NCBI Taxonomy" id="396013"/>
    <lineage>
        <taxon>Bacteria</taxon>
        <taxon>Pseudomonadati</taxon>
        <taxon>Pseudomonadota</taxon>
        <taxon>Alphaproteobacteria</taxon>
        <taxon>Rhodobacterales</taxon>
        <taxon>Paracoccaceae</taxon>
        <taxon>Pseudooceanicola</taxon>
    </lineage>
</organism>
<dbReference type="InterPro" id="IPR000073">
    <property type="entry name" value="AB_hydrolase_1"/>
</dbReference>